<dbReference type="PROSITE" id="PS50206">
    <property type="entry name" value="RHODANESE_3"/>
    <property type="match status" value="1"/>
</dbReference>
<name>A0ABT0YKL0_9BURK</name>
<dbReference type="RefSeq" id="WP_251776886.1">
    <property type="nucleotide sequence ID" value="NZ_JAMKFE010000002.1"/>
</dbReference>
<gene>
    <name evidence="2" type="ORF">M8A51_04300</name>
</gene>
<dbReference type="InterPro" id="IPR050229">
    <property type="entry name" value="GlpE_sulfurtransferase"/>
</dbReference>
<dbReference type="Gene3D" id="3.40.250.10">
    <property type="entry name" value="Rhodanese-like domain"/>
    <property type="match status" value="1"/>
</dbReference>
<feature type="domain" description="Rhodanese" evidence="1">
    <location>
        <begin position="45"/>
        <end position="134"/>
    </location>
</feature>
<sequence length="137" mass="14365">MKFFIDNWILILAAFVSGGLLVWPMVARGGRGGSISVAQAVHLINREKGVVVDVSDPAEYAAGHVAGSRNVPFGSLENSKELPSNKSLPIVLVCPTGARASRAAATLRKLGYEKAVPLTGGVASWREANLPIEKSAA</sequence>
<keyword evidence="3" id="KW-1185">Reference proteome</keyword>
<organism evidence="2 3">
    <name type="scientific">Caldimonas mangrovi</name>
    <dbReference type="NCBI Taxonomy" id="2944811"/>
    <lineage>
        <taxon>Bacteria</taxon>
        <taxon>Pseudomonadati</taxon>
        <taxon>Pseudomonadota</taxon>
        <taxon>Betaproteobacteria</taxon>
        <taxon>Burkholderiales</taxon>
        <taxon>Sphaerotilaceae</taxon>
        <taxon>Caldimonas</taxon>
    </lineage>
</organism>
<evidence type="ECO:0000313" key="3">
    <source>
        <dbReference type="Proteomes" id="UP001165541"/>
    </source>
</evidence>
<accession>A0ABT0YKL0</accession>
<dbReference type="PANTHER" id="PTHR43031">
    <property type="entry name" value="FAD-DEPENDENT OXIDOREDUCTASE"/>
    <property type="match status" value="1"/>
</dbReference>
<comment type="caution">
    <text evidence="2">The sequence shown here is derived from an EMBL/GenBank/DDBJ whole genome shotgun (WGS) entry which is preliminary data.</text>
</comment>
<proteinExistence type="predicted"/>
<dbReference type="Pfam" id="PF00581">
    <property type="entry name" value="Rhodanese"/>
    <property type="match status" value="1"/>
</dbReference>
<evidence type="ECO:0000259" key="1">
    <source>
        <dbReference type="PROSITE" id="PS50206"/>
    </source>
</evidence>
<protein>
    <submittedName>
        <fullName evidence="2">Rhodanese-like domain-containing protein</fullName>
    </submittedName>
</protein>
<dbReference type="InterPro" id="IPR036873">
    <property type="entry name" value="Rhodanese-like_dom_sf"/>
</dbReference>
<dbReference type="InterPro" id="IPR001763">
    <property type="entry name" value="Rhodanese-like_dom"/>
</dbReference>
<dbReference type="SMART" id="SM00450">
    <property type="entry name" value="RHOD"/>
    <property type="match status" value="1"/>
</dbReference>
<evidence type="ECO:0000313" key="2">
    <source>
        <dbReference type="EMBL" id="MCM5678752.1"/>
    </source>
</evidence>
<dbReference type="Proteomes" id="UP001165541">
    <property type="component" value="Unassembled WGS sequence"/>
</dbReference>
<dbReference type="EMBL" id="JAMKFE010000002">
    <property type="protein sequence ID" value="MCM5678752.1"/>
    <property type="molecule type" value="Genomic_DNA"/>
</dbReference>
<dbReference type="SUPFAM" id="SSF52821">
    <property type="entry name" value="Rhodanese/Cell cycle control phosphatase"/>
    <property type="match status" value="1"/>
</dbReference>
<dbReference type="CDD" id="cd00158">
    <property type="entry name" value="RHOD"/>
    <property type="match status" value="1"/>
</dbReference>
<dbReference type="PANTHER" id="PTHR43031:SF18">
    <property type="entry name" value="RHODANESE-RELATED SULFURTRANSFERASES"/>
    <property type="match status" value="1"/>
</dbReference>
<reference evidence="2" key="1">
    <citation type="submission" date="2022-05" db="EMBL/GenBank/DDBJ databases">
        <title>Schlegelella sp. nov., isolated from mangrove soil.</title>
        <authorList>
            <person name="Liu Y."/>
            <person name="Ge X."/>
            <person name="Liu W."/>
        </authorList>
    </citation>
    <scope>NUCLEOTIDE SEQUENCE</scope>
    <source>
        <strain evidence="2">S2-27</strain>
    </source>
</reference>